<keyword evidence="4 7" id="KW-0689">Ribosomal protein</keyword>
<organism evidence="9">
    <name type="scientific">candidate division WOR-3 bacterium</name>
    <dbReference type="NCBI Taxonomy" id="2052148"/>
    <lineage>
        <taxon>Bacteria</taxon>
        <taxon>Bacteria division WOR-3</taxon>
    </lineage>
</organism>
<reference evidence="9" key="1">
    <citation type="journal article" date="2020" name="mSystems">
        <title>Genome- and Community-Level Interaction Insights into Carbon Utilization and Element Cycling Functions of Hydrothermarchaeota in Hydrothermal Sediment.</title>
        <authorList>
            <person name="Zhou Z."/>
            <person name="Liu Y."/>
            <person name="Xu W."/>
            <person name="Pan J."/>
            <person name="Luo Z.H."/>
            <person name="Li M."/>
        </authorList>
    </citation>
    <scope>NUCLEOTIDE SEQUENCE [LARGE SCALE GENOMIC DNA]</scope>
    <source>
        <strain evidence="9">SpSt-876</strain>
    </source>
</reference>
<dbReference type="GO" id="GO:0006412">
    <property type="term" value="P:translation"/>
    <property type="evidence" value="ECO:0007669"/>
    <property type="project" value="UniProtKB-UniRule"/>
</dbReference>
<keyword evidence="2 7" id="KW-0699">rRNA-binding</keyword>
<dbReference type="PANTHER" id="PTHR10871:SF1">
    <property type="entry name" value="SMALL RIBOSOMAL SUBUNIT PROTEIN US13M"/>
    <property type="match status" value="1"/>
</dbReference>
<dbReference type="FunFam" id="1.10.8.50:FF:000001">
    <property type="entry name" value="30S ribosomal protein S13"/>
    <property type="match status" value="1"/>
</dbReference>
<dbReference type="SUPFAM" id="SSF46946">
    <property type="entry name" value="S13-like H2TH domain"/>
    <property type="match status" value="1"/>
</dbReference>
<accession>A0A7C6A8X3</accession>
<dbReference type="Pfam" id="PF00416">
    <property type="entry name" value="Ribosomal_S13"/>
    <property type="match status" value="1"/>
</dbReference>
<evidence type="ECO:0000256" key="1">
    <source>
        <dbReference type="ARBA" id="ARBA00008080"/>
    </source>
</evidence>
<dbReference type="PANTHER" id="PTHR10871">
    <property type="entry name" value="30S RIBOSOMAL PROTEIN S13/40S RIBOSOMAL PROTEIN S18"/>
    <property type="match status" value="1"/>
</dbReference>
<evidence type="ECO:0000313" key="9">
    <source>
        <dbReference type="EMBL" id="HHS51733.1"/>
    </source>
</evidence>
<dbReference type="GO" id="GO:0015935">
    <property type="term" value="C:small ribosomal subunit"/>
    <property type="evidence" value="ECO:0007669"/>
    <property type="project" value="TreeGrafter"/>
</dbReference>
<evidence type="ECO:0000256" key="4">
    <source>
        <dbReference type="ARBA" id="ARBA00022980"/>
    </source>
</evidence>
<evidence type="ECO:0000256" key="3">
    <source>
        <dbReference type="ARBA" id="ARBA00022884"/>
    </source>
</evidence>
<dbReference type="FunFam" id="4.10.910.10:FF:000001">
    <property type="entry name" value="30S ribosomal protein S13"/>
    <property type="match status" value="1"/>
</dbReference>
<dbReference type="InterPro" id="IPR027437">
    <property type="entry name" value="Rbsml_uS13_C"/>
</dbReference>
<keyword evidence="5 7" id="KW-0687">Ribonucleoprotein</keyword>
<feature type="compositionally biased region" description="Basic residues" evidence="8">
    <location>
        <begin position="101"/>
        <end position="114"/>
    </location>
</feature>
<dbReference type="GO" id="GO:0019843">
    <property type="term" value="F:rRNA binding"/>
    <property type="evidence" value="ECO:0007669"/>
    <property type="project" value="UniProtKB-UniRule"/>
</dbReference>
<comment type="caution">
    <text evidence="9">The sequence shown here is derived from an EMBL/GenBank/DDBJ whole genome shotgun (WGS) entry which is preliminary data.</text>
</comment>
<dbReference type="GO" id="GO:0005829">
    <property type="term" value="C:cytosol"/>
    <property type="evidence" value="ECO:0007669"/>
    <property type="project" value="TreeGrafter"/>
</dbReference>
<dbReference type="InterPro" id="IPR010979">
    <property type="entry name" value="Ribosomal_uS13-like_H2TH"/>
</dbReference>
<comment type="function">
    <text evidence="7">Located at the top of the head of the 30S subunit, it contacts several helices of the 16S rRNA. In the 70S ribosome it contacts the 23S rRNA (bridge B1a) and protein L5 of the 50S subunit (bridge B1b), connecting the 2 subunits; these bridges are implicated in subunit movement. Contacts the tRNAs in the A and P-sites.</text>
</comment>
<evidence type="ECO:0000256" key="2">
    <source>
        <dbReference type="ARBA" id="ARBA00022730"/>
    </source>
</evidence>
<dbReference type="PROSITE" id="PS00646">
    <property type="entry name" value="RIBOSOMAL_S13_1"/>
    <property type="match status" value="1"/>
</dbReference>
<gene>
    <name evidence="7" type="primary">rpsM</name>
    <name evidence="9" type="ORF">ENW73_02545</name>
</gene>
<dbReference type="PROSITE" id="PS50159">
    <property type="entry name" value="RIBOSOMAL_S13_2"/>
    <property type="match status" value="1"/>
</dbReference>
<evidence type="ECO:0000256" key="6">
    <source>
        <dbReference type="ARBA" id="ARBA00035166"/>
    </source>
</evidence>
<evidence type="ECO:0000256" key="7">
    <source>
        <dbReference type="HAMAP-Rule" id="MF_01315"/>
    </source>
</evidence>
<evidence type="ECO:0000256" key="8">
    <source>
        <dbReference type="SAM" id="MobiDB-lite"/>
    </source>
</evidence>
<proteinExistence type="inferred from homology"/>
<protein>
    <recommendedName>
        <fullName evidence="6 7">Small ribosomal subunit protein uS13</fullName>
    </recommendedName>
</protein>
<comment type="subunit">
    <text evidence="7">Part of the 30S ribosomal subunit. Forms a loose heterodimer with protein S19. Forms two bridges to the 50S subunit in the 70S ribosome.</text>
</comment>
<keyword evidence="7" id="KW-0820">tRNA-binding</keyword>
<dbReference type="InterPro" id="IPR018269">
    <property type="entry name" value="Ribosomal_uS13_CS"/>
</dbReference>
<dbReference type="HAMAP" id="MF_01315">
    <property type="entry name" value="Ribosomal_uS13"/>
    <property type="match status" value="1"/>
</dbReference>
<dbReference type="Gene3D" id="4.10.910.10">
    <property type="entry name" value="30s ribosomal protein s13, domain 2"/>
    <property type="match status" value="1"/>
</dbReference>
<comment type="similarity">
    <text evidence="1 7">Belongs to the universal ribosomal protein uS13 family.</text>
</comment>
<dbReference type="NCBIfam" id="TIGR03631">
    <property type="entry name" value="uS13_bact"/>
    <property type="match status" value="1"/>
</dbReference>
<dbReference type="InterPro" id="IPR001892">
    <property type="entry name" value="Ribosomal_uS13"/>
</dbReference>
<dbReference type="GO" id="GO:0003735">
    <property type="term" value="F:structural constituent of ribosome"/>
    <property type="evidence" value="ECO:0007669"/>
    <property type="project" value="InterPro"/>
</dbReference>
<feature type="region of interest" description="Disordered" evidence="8">
    <location>
        <begin position="95"/>
        <end position="147"/>
    </location>
</feature>
<dbReference type="GO" id="GO:0000049">
    <property type="term" value="F:tRNA binding"/>
    <property type="evidence" value="ECO:0007669"/>
    <property type="project" value="UniProtKB-UniRule"/>
</dbReference>
<dbReference type="Gene3D" id="1.10.8.50">
    <property type="match status" value="1"/>
</dbReference>
<evidence type="ECO:0000256" key="5">
    <source>
        <dbReference type="ARBA" id="ARBA00023274"/>
    </source>
</evidence>
<keyword evidence="3 7" id="KW-0694">RNA-binding</keyword>
<sequence length="147" mass="15989">MARIAGVDLPDKKKILYALPHIYGIGPSNARKIVAAAQVDPNKRVSELTDDEITRIRKEIESNYKVEGVLRAEIAANIKRYIEIGCYRGMRHRAGLPVRGQRTRTNARTRKGPRKTSGVLKVKAEKPSAAVKPSAGATGGKSGEKAS</sequence>
<dbReference type="InterPro" id="IPR019980">
    <property type="entry name" value="Ribosomal_uS13_bac-type"/>
</dbReference>
<dbReference type="AlphaFoldDB" id="A0A7C6A8X3"/>
<name>A0A7C6A8X3_UNCW3</name>
<dbReference type="EMBL" id="DTLI01000064">
    <property type="protein sequence ID" value="HHS51733.1"/>
    <property type="molecule type" value="Genomic_DNA"/>
</dbReference>